<comment type="similarity">
    <text evidence="3">Belongs to the short-chain dehydrogenases/reductases (SDR) family.</text>
</comment>
<dbReference type="GeneID" id="113211035"/>
<accession>A0A6J1SUU3</accession>
<dbReference type="GO" id="GO:0016491">
    <property type="term" value="F:oxidoreductase activity"/>
    <property type="evidence" value="ECO:0007669"/>
    <property type="project" value="UniProtKB-KW"/>
</dbReference>
<proteinExistence type="inferred from homology"/>
<dbReference type="InterPro" id="IPR002347">
    <property type="entry name" value="SDR_fam"/>
</dbReference>
<keyword evidence="4" id="KW-1185">Reference proteome</keyword>
<dbReference type="PRINTS" id="PR00080">
    <property type="entry name" value="SDRFAMILY"/>
</dbReference>
<dbReference type="InterPro" id="IPR036291">
    <property type="entry name" value="NAD(P)-bd_dom_sf"/>
</dbReference>
<evidence type="ECO:0000256" key="1">
    <source>
        <dbReference type="ARBA" id="ARBA00022857"/>
    </source>
</evidence>
<evidence type="ECO:0000256" key="3">
    <source>
        <dbReference type="RuleBase" id="RU000363"/>
    </source>
</evidence>
<dbReference type="Proteomes" id="UP000504606">
    <property type="component" value="Unplaced"/>
</dbReference>
<evidence type="ECO:0000313" key="4">
    <source>
        <dbReference type="Proteomes" id="UP000504606"/>
    </source>
</evidence>
<dbReference type="KEGG" id="foc:113211035"/>
<dbReference type="CDD" id="cd05325">
    <property type="entry name" value="carb_red_sniffer_like_SDR_c"/>
    <property type="match status" value="1"/>
</dbReference>
<dbReference type="RefSeq" id="XP_026285054.2">
    <property type="nucleotide sequence ID" value="XM_026429269.2"/>
</dbReference>
<dbReference type="OrthoDB" id="5296at2759"/>
<dbReference type="SUPFAM" id="SSF51735">
    <property type="entry name" value="NAD(P)-binding Rossmann-fold domains"/>
    <property type="match status" value="1"/>
</dbReference>
<keyword evidence="1" id="KW-0521">NADP</keyword>
<dbReference type="GO" id="GO:0005737">
    <property type="term" value="C:cytoplasm"/>
    <property type="evidence" value="ECO:0007669"/>
    <property type="project" value="TreeGrafter"/>
</dbReference>
<dbReference type="PANTHER" id="PTHR43544:SF7">
    <property type="entry name" value="NADB-LER2"/>
    <property type="match status" value="1"/>
</dbReference>
<evidence type="ECO:0000256" key="2">
    <source>
        <dbReference type="ARBA" id="ARBA00023002"/>
    </source>
</evidence>
<keyword evidence="2" id="KW-0560">Oxidoreductase</keyword>
<dbReference type="AlphaFoldDB" id="A0A6J1SUU3"/>
<dbReference type="Gene3D" id="3.40.50.720">
    <property type="entry name" value="NAD(P)-binding Rossmann-like Domain"/>
    <property type="match status" value="1"/>
</dbReference>
<reference evidence="5" key="1">
    <citation type="journal article" date="2018" name="Proc. Natl. Acad. Sci. U.S.A.">
        <title>Phylogenomics and the evolution of hemipteroid insects.</title>
        <authorList>
            <person name="Johnson K.P."/>
            <person name="Dietrich C.H."/>
            <person name="Friedrich F."/>
            <person name="Beutel R.G."/>
            <person name="Wipfler B."/>
            <person name="Peters R.S."/>
            <person name="Allen J.M."/>
            <person name="Petersen M."/>
            <person name="Donath A."/>
            <person name="Walden K.K."/>
            <person name="Kozlov A.M."/>
            <person name="Podsiadlowski L."/>
            <person name="Mayer C."/>
            <person name="Meusemann K."/>
            <person name="Vasilikopoulos A."/>
            <person name="Waterhouse R.M."/>
            <person name="Cameron S.L."/>
            <person name="Weirauch C."/>
            <person name="Swanson D.R."/>
            <person name="Percy D.M."/>
            <person name="Hardy N.B."/>
            <person name="Terry I."/>
            <person name="Liu S."/>
            <person name="Zhou X."/>
            <person name="Misof B."/>
            <person name="Robertson H.M."/>
            <person name="Yoshizawa K."/>
        </authorList>
    </citation>
    <scope>NUCLEOTIDE SEQUENCE</scope>
    <source>
        <tissue evidence="5">Whole organism</tissue>
    </source>
</reference>
<evidence type="ECO:0000313" key="5">
    <source>
        <dbReference type="RefSeq" id="XP_026285054.2"/>
    </source>
</evidence>
<dbReference type="InterPro" id="IPR051468">
    <property type="entry name" value="Fungal_SecMetab_SDRs"/>
</dbReference>
<reference evidence="5" key="2">
    <citation type="submission" date="2025-08" db="UniProtKB">
        <authorList>
            <consortium name="RefSeq"/>
        </authorList>
    </citation>
    <scope>IDENTIFICATION</scope>
    <source>
        <tissue evidence="5">Whole organism</tissue>
    </source>
</reference>
<dbReference type="Pfam" id="PF00106">
    <property type="entry name" value="adh_short"/>
    <property type="match status" value="1"/>
</dbReference>
<protein>
    <submittedName>
        <fullName evidence="5">C-factor isoform X1</fullName>
    </submittedName>
</protein>
<gene>
    <name evidence="5" type="primary">LOC113211035</name>
</gene>
<dbReference type="PRINTS" id="PR00081">
    <property type="entry name" value="GDHRDH"/>
</dbReference>
<sequence>MIGAIGVLAPTYAHLPLLHHVREHLSPGPPHLPPLTRARLATDGKVGRPKIEVFQQTIMSSVFITGSNRGIGLEIVKQLLAHASPPATLFATCRNPDSATELQALAKNHSNLKIVKLDVLDFDSYEGVANMISDVVGDKGLNVLINNAGIIRGRKGSLSLVNAQDMIDVYCTNTVAPILLIKALRPLLKQAAEVNKSSTGGWSRAAIINISSSLGSVSSNEIGGFLEYRESKAALNMAARSIALELGPENILVLSVCPGWVKTDLGGTDAVGTVEDSVKSMLNLFYNLKPENHNTFVQWEGKTVPW</sequence>
<organism evidence="4 5">
    <name type="scientific">Frankliniella occidentalis</name>
    <name type="common">Western flower thrips</name>
    <name type="synonym">Euthrips occidentalis</name>
    <dbReference type="NCBI Taxonomy" id="133901"/>
    <lineage>
        <taxon>Eukaryota</taxon>
        <taxon>Metazoa</taxon>
        <taxon>Ecdysozoa</taxon>
        <taxon>Arthropoda</taxon>
        <taxon>Hexapoda</taxon>
        <taxon>Insecta</taxon>
        <taxon>Pterygota</taxon>
        <taxon>Neoptera</taxon>
        <taxon>Paraneoptera</taxon>
        <taxon>Thysanoptera</taxon>
        <taxon>Terebrantia</taxon>
        <taxon>Thripoidea</taxon>
        <taxon>Thripidae</taxon>
        <taxon>Frankliniella</taxon>
    </lineage>
</organism>
<dbReference type="PANTHER" id="PTHR43544">
    <property type="entry name" value="SHORT-CHAIN DEHYDROGENASE/REDUCTASE"/>
    <property type="match status" value="1"/>
</dbReference>
<name>A0A6J1SUU3_FRAOC</name>